<dbReference type="CDD" id="cd00311">
    <property type="entry name" value="TIM"/>
    <property type="match status" value="1"/>
</dbReference>
<feature type="binding site" evidence="7">
    <location>
        <begin position="237"/>
        <end position="238"/>
    </location>
    <ligand>
        <name>substrate</name>
    </ligand>
</feature>
<protein>
    <recommendedName>
        <fullName evidence="7 8">Triosephosphate isomerase</fullName>
        <shortName evidence="7">TIM</shortName>
        <shortName evidence="7">TPI</shortName>
        <ecNumber evidence="7 8">5.3.1.1</ecNumber>
    </recommendedName>
    <alternativeName>
        <fullName evidence="7">Triose-phosphate isomerase</fullName>
    </alternativeName>
</protein>
<evidence type="ECO:0000313" key="9">
    <source>
        <dbReference type="EMBL" id="OCC14560.1"/>
    </source>
</evidence>
<evidence type="ECO:0000256" key="8">
    <source>
        <dbReference type="RuleBase" id="RU363013"/>
    </source>
</evidence>
<keyword evidence="3 7" id="KW-0312">Gluconeogenesis</keyword>
<comment type="similarity">
    <text evidence="2 7 8">Belongs to the triosephosphate isomerase family.</text>
</comment>
<sequence>MNGRRPLIAANWKMYKTLEETRAFFKEFIPKIKDIFDRDIIIAPPFTSLNEAANLVKEVPNCHIAAQNMHFEEQGAFTGEISPLMLKAIGVSFVIIGHSERRHIFGESDDLIGKKVKSAITHGICPILCVGETLEQREQGHTNEVISTQIDGGLSLVSLEEMESVTIAYEPVWAIGTGKTATPELAQEVHSFIRKLIAQKFNSPIAENLRLLYGGSVKPENVAGLMNQPDIDGALVGGASLEVNSFEKIVRFES</sequence>
<dbReference type="PANTHER" id="PTHR21139:SF42">
    <property type="entry name" value="TRIOSEPHOSPHATE ISOMERASE"/>
    <property type="match status" value="1"/>
</dbReference>
<dbReference type="GO" id="GO:0006094">
    <property type="term" value="P:gluconeogenesis"/>
    <property type="evidence" value="ECO:0007669"/>
    <property type="project" value="UniProtKB-UniRule"/>
</dbReference>
<organism evidence="9 10">
    <name type="scientific">Dissulfuribacter thermophilus</name>
    <dbReference type="NCBI Taxonomy" id="1156395"/>
    <lineage>
        <taxon>Bacteria</taxon>
        <taxon>Pseudomonadati</taxon>
        <taxon>Thermodesulfobacteriota</taxon>
        <taxon>Dissulfuribacteria</taxon>
        <taxon>Dissulfuribacterales</taxon>
        <taxon>Dissulfuribacteraceae</taxon>
        <taxon>Dissulfuribacter</taxon>
    </lineage>
</organism>
<feature type="binding site" evidence="7">
    <location>
        <position position="176"/>
    </location>
    <ligand>
        <name>substrate</name>
    </ligand>
</feature>
<comment type="catalytic activity">
    <reaction evidence="7 8">
        <text>D-glyceraldehyde 3-phosphate = dihydroxyacetone phosphate</text>
        <dbReference type="Rhea" id="RHEA:18585"/>
        <dbReference type="ChEBI" id="CHEBI:57642"/>
        <dbReference type="ChEBI" id="CHEBI:59776"/>
        <dbReference type="EC" id="5.3.1.1"/>
    </reaction>
</comment>
<dbReference type="InterPro" id="IPR035990">
    <property type="entry name" value="TIM_sf"/>
</dbReference>
<dbReference type="InterPro" id="IPR013785">
    <property type="entry name" value="Aldolase_TIM"/>
</dbReference>
<dbReference type="InterPro" id="IPR020861">
    <property type="entry name" value="Triosephosphate_isomerase_AS"/>
</dbReference>
<evidence type="ECO:0000256" key="1">
    <source>
        <dbReference type="ARBA" id="ARBA00004680"/>
    </source>
</evidence>
<dbReference type="UniPathway" id="UPA00138"/>
<dbReference type="Pfam" id="PF00121">
    <property type="entry name" value="TIM"/>
    <property type="match status" value="1"/>
</dbReference>
<evidence type="ECO:0000313" key="10">
    <source>
        <dbReference type="Proteomes" id="UP000093080"/>
    </source>
</evidence>
<feature type="active site" description="Proton acceptor" evidence="7">
    <location>
        <position position="170"/>
    </location>
</feature>
<evidence type="ECO:0000256" key="3">
    <source>
        <dbReference type="ARBA" id="ARBA00022432"/>
    </source>
</evidence>
<keyword evidence="10" id="KW-1185">Reference proteome</keyword>
<dbReference type="GO" id="GO:0006096">
    <property type="term" value="P:glycolytic process"/>
    <property type="evidence" value="ECO:0007669"/>
    <property type="project" value="UniProtKB-UniRule"/>
</dbReference>
<feature type="binding site" evidence="7">
    <location>
        <begin position="11"/>
        <end position="13"/>
    </location>
    <ligand>
        <name>substrate</name>
    </ligand>
</feature>
<dbReference type="GO" id="GO:0019563">
    <property type="term" value="P:glycerol catabolic process"/>
    <property type="evidence" value="ECO:0007669"/>
    <property type="project" value="TreeGrafter"/>
</dbReference>
<dbReference type="Proteomes" id="UP000093080">
    <property type="component" value="Unassembled WGS sequence"/>
</dbReference>
<dbReference type="PANTHER" id="PTHR21139">
    <property type="entry name" value="TRIOSEPHOSPHATE ISOMERASE"/>
    <property type="match status" value="1"/>
</dbReference>
<dbReference type="OrthoDB" id="9809429at2"/>
<dbReference type="PROSITE" id="PS00171">
    <property type="entry name" value="TIM_1"/>
    <property type="match status" value="1"/>
</dbReference>
<comment type="function">
    <text evidence="7">Involved in the gluconeogenesis. Catalyzes stereospecifically the conversion of dihydroxyacetone phosphate (DHAP) to D-glyceraldehyde-3-phosphate (G3P).</text>
</comment>
<gene>
    <name evidence="7" type="primary">tpiA</name>
    <name evidence="9" type="ORF">DBT_2102</name>
</gene>
<keyword evidence="6 7" id="KW-0413">Isomerase</keyword>
<dbReference type="UniPathway" id="UPA00109">
    <property type="reaction ID" value="UER00189"/>
</dbReference>
<dbReference type="PATRIC" id="fig|1156395.6.peg.2127"/>
<dbReference type="PROSITE" id="PS51440">
    <property type="entry name" value="TIM_2"/>
    <property type="match status" value="1"/>
</dbReference>
<feature type="binding site" evidence="7">
    <location>
        <position position="216"/>
    </location>
    <ligand>
        <name>substrate</name>
    </ligand>
</feature>
<dbReference type="NCBIfam" id="TIGR00419">
    <property type="entry name" value="tim"/>
    <property type="match status" value="1"/>
</dbReference>
<feature type="active site" description="Electrophile" evidence="7">
    <location>
        <position position="98"/>
    </location>
</feature>
<evidence type="ECO:0000256" key="7">
    <source>
        <dbReference type="HAMAP-Rule" id="MF_00147"/>
    </source>
</evidence>
<reference evidence="9 10" key="1">
    <citation type="submission" date="2016-06" db="EMBL/GenBank/DDBJ databases">
        <title>Respiratory ammonification of nitrate coupled to the oxidation of elemental sulfur in deep-sea autotrophic thermophilic bacteria.</title>
        <authorList>
            <person name="Slobodkina G.B."/>
            <person name="Mardanov A.V."/>
            <person name="Ravin N.V."/>
            <person name="Frolova A.A."/>
            <person name="Viryasiv M.B."/>
            <person name="Chernyh N.A."/>
            <person name="Bonch-Osmolovskaya E.A."/>
            <person name="Slobodkin A.I."/>
        </authorList>
    </citation>
    <scope>NUCLEOTIDE SEQUENCE [LARGE SCALE GENOMIC DNA]</scope>
    <source>
        <strain evidence="9 10">S69</strain>
    </source>
</reference>
<dbReference type="InterPro" id="IPR022896">
    <property type="entry name" value="TrioseP_Isoase_bac/euk"/>
</dbReference>
<keyword evidence="4 7" id="KW-0963">Cytoplasm</keyword>
<dbReference type="RefSeq" id="WP_067619959.1">
    <property type="nucleotide sequence ID" value="NZ_MAGO01000011.1"/>
</dbReference>
<dbReference type="EC" id="5.3.1.1" evidence="7 8"/>
<dbReference type="AlphaFoldDB" id="A0A1B9F3Q7"/>
<dbReference type="SUPFAM" id="SSF51351">
    <property type="entry name" value="Triosephosphate isomerase (TIM)"/>
    <property type="match status" value="1"/>
</dbReference>
<evidence type="ECO:0000256" key="6">
    <source>
        <dbReference type="ARBA" id="ARBA00023235"/>
    </source>
</evidence>
<comment type="subcellular location">
    <subcellularLocation>
        <location evidence="7 8">Cytoplasm</location>
    </subcellularLocation>
</comment>
<evidence type="ECO:0000256" key="2">
    <source>
        <dbReference type="ARBA" id="ARBA00007422"/>
    </source>
</evidence>
<proteinExistence type="inferred from homology"/>
<dbReference type="STRING" id="1156395.DBT_2102"/>
<dbReference type="GO" id="GO:0005829">
    <property type="term" value="C:cytosol"/>
    <property type="evidence" value="ECO:0007669"/>
    <property type="project" value="TreeGrafter"/>
</dbReference>
<comment type="subunit">
    <text evidence="7 8">Homodimer.</text>
</comment>
<dbReference type="EMBL" id="MAGO01000011">
    <property type="protein sequence ID" value="OCC14560.1"/>
    <property type="molecule type" value="Genomic_DNA"/>
</dbReference>
<evidence type="ECO:0000256" key="4">
    <source>
        <dbReference type="ARBA" id="ARBA00022490"/>
    </source>
</evidence>
<comment type="pathway">
    <text evidence="1 7 8">Carbohydrate degradation; glycolysis; D-glyceraldehyde 3-phosphate from glycerone phosphate: step 1/1.</text>
</comment>
<dbReference type="InterPro" id="IPR000652">
    <property type="entry name" value="Triosephosphate_isomerase"/>
</dbReference>
<keyword evidence="5 7" id="KW-0324">Glycolysis</keyword>
<dbReference type="HAMAP" id="MF_00147_B">
    <property type="entry name" value="TIM_B"/>
    <property type="match status" value="1"/>
</dbReference>
<dbReference type="GO" id="GO:0004807">
    <property type="term" value="F:triose-phosphate isomerase activity"/>
    <property type="evidence" value="ECO:0007669"/>
    <property type="project" value="UniProtKB-UniRule"/>
</dbReference>
<comment type="pathway">
    <text evidence="7 8">Carbohydrate biosynthesis; gluconeogenesis.</text>
</comment>
<dbReference type="FunFam" id="3.20.20.70:FF:000016">
    <property type="entry name" value="Triosephosphate isomerase"/>
    <property type="match status" value="1"/>
</dbReference>
<dbReference type="Gene3D" id="3.20.20.70">
    <property type="entry name" value="Aldolase class I"/>
    <property type="match status" value="1"/>
</dbReference>
<accession>A0A1B9F3Q7</accession>
<dbReference type="GO" id="GO:0046166">
    <property type="term" value="P:glyceraldehyde-3-phosphate biosynthetic process"/>
    <property type="evidence" value="ECO:0007669"/>
    <property type="project" value="TreeGrafter"/>
</dbReference>
<name>A0A1B9F3Q7_9BACT</name>
<comment type="caution">
    <text evidence="9">The sequence shown here is derived from an EMBL/GenBank/DDBJ whole genome shotgun (WGS) entry which is preliminary data.</text>
</comment>
<evidence type="ECO:0000256" key="5">
    <source>
        <dbReference type="ARBA" id="ARBA00023152"/>
    </source>
</evidence>